<dbReference type="Proteomes" id="UP000677616">
    <property type="component" value="Chromosome"/>
</dbReference>
<dbReference type="RefSeq" id="WP_212572809.1">
    <property type="nucleotide sequence ID" value="NZ_CP073084.1"/>
</dbReference>
<evidence type="ECO:0000313" key="1">
    <source>
        <dbReference type="EMBL" id="QUE55233.1"/>
    </source>
</evidence>
<name>A0ABX7YP34_9STRE</name>
<keyword evidence="2" id="KW-1185">Reference proteome</keyword>
<dbReference type="EMBL" id="CP073084">
    <property type="protein sequence ID" value="QUE55233.1"/>
    <property type="molecule type" value="Genomic_DNA"/>
</dbReference>
<sequence length="101" mass="11274">MKLSNLIAAGTAATLAYLAVKNRDKIAQSIEDNLEQVQGIQANLSNIQDQLAIIQSYKEPLQEMATDFQYKLRVYQQSIAGNLAQIQAIQEKYQEETSSNP</sequence>
<proteinExistence type="predicted"/>
<accession>A0ABX7YP34</accession>
<evidence type="ECO:0000313" key="2">
    <source>
        <dbReference type="Proteomes" id="UP000677616"/>
    </source>
</evidence>
<reference evidence="1 2" key="1">
    <citation type="submission" date="2021-04" db="EMBL/GenBank/DDBJ databases">
        <title>Complete genome sequence of a novel Streptococcus species.</title>
        <authorList>
            <person name="Teng J.L.L."/>
        </authorList>
    </citation>
    <scope>NUCLEOTIDE SEQUENCE [LARGE SCALE GENOMIC DNA]</scope>
    <source>
        <strain evidence="1 2">HKU75</strain>
    </source>
</reference>
<organism evidence="1 2">
    <name type="scientific">Streptococcus oriscaviae</name>
    <dbReference type="NCBI Taxonomy" id="2781599"/>
    <lineage>
        <taxon>Bacteria</taxon>
        <taxon>Bacillati</taxon>
        <taxon>Bacillota</taxon>
        <taxon>Bacilli</taxon>
        <taxon>Lactobacillales</taxon>
        <taxon>Streptococcaceae</taxon>
        <taxon>Streptococcus</taxon>
    </lineage>
</organism>
<gene>
    <name evidence="1" type="ORF">INT76_04990</name>
</gene>
<protein>
    <submittedName>
        <fullName evidence="1">Chemotaxis protein</fullName>
    </submittedName>
</protein>